<comment type="caution">
    <text evidence="3">The sequence shown here is derived from an EMBL/GenBank/DDBJ whole genome shotgun (WGS) entry which is preliminary data.</text>
</comment>
<dbReference type="AlphaFoldDB" id="A0ABC8QXY1"/>
<evidence type="ECO:0000313" key="3">
    <source>
        <dbReference type="EMBL" id="CAK9137350.1"/>
    </source>
</evidence>
<feature type="transmembrane region" description="Helical" evidence="2">
    <location>
        <begin position="128"/>
        <end position="152"/>
    </location>
</feature>
<comment type="similarity">
    <text evidence="1">Belongs to the REF/SRPP family.</text>
</comment>
<keyword evidence="2" id="KW-0472">Membrane</keyword>
<dbReference type="PANTHER" id="PTHR33732">
    <property type="entry name" value="REF/SRPP-LIKE PROTEIN OS05G0151300/LOC_OS05G05940"/>
    <property type="match status" value="1"/>
</dbReference>
<name>A0ABC8QXY1_9AQUA</name>
<dbReference type="Proteomes" id="UP001642360">
    <property type="component" value="Unassembled WGS sequence"/>
</dbReference>
<dbReference type="Pfam" id="PF05755">
    <property type="entry name" value="REF"/>
    <property type="match status" value="1"/>
</dbReference>
<feature type="transmembrane region" description="Helical" evidence="2">
    <location>
        <begin position="159"/>
        <end position="175"/>
    </location>
</feature>
<keyword evidence="4" id="KW-1185">Reference proteome</keyword>
<evidence type="ECO:0000256" key="2">
    <source>
        <dbReference type="SAM" id="Phobius"/>
    </source>
</evidence>
<evidence type="ECO:0000256" key="1">
    <source>
        <dbReference type="ARBA" id="ARBA00009737"/>
    </source>
</evidence>
<dbReference type="PANTHER" id="PTHR33732:SF2">
    <property type="entry name" value="REF_SRPP-LIKE PROTEIN"/>
    <property type="match status" value="1"/>
</dbReference>
<reference evidence="3 4" key="1">
    <citation type="submission" date="2024-02" db="EMBL/GenBank/DDBJ databases">
        <authorList>
            <person name="Vignale AGUSTIN F."/>
            <person name="Sosa J E."/>
            <person name="Modenutti C."/>
        </authorList>
    </citation>
    <scope>NUCLEOTIDE SEQUENCE [LARGE SCALE GENOMIC DNA]</scope>
</reference>
<evidence type="ECO:0000313" key="4">
    <source>
        <dbReference type="Proteomes" id="UP001642360"/>
    </source>
</evidence>
<sequence length="233" mass="25246">MASDEVEIEKSDKELKNLGFVSMFAMNSLVVASSLYENAKQSSGPLKSVIGTAENAVTTTVGPVYENFKDVPGDLIVFLDQKVDEATTKFEEIAPALVKNVVSQAQTMVQTASQVAQSLVKEALAGGLYAAIYFAWTLAKQFIFTQLAWVWYEVNRCPLLHVVAGMVLPIVALLAETYNKVVSYMAANVCIIFSYVPLVPVSEMAKAYEQQVEAAARKEGGVAISAESEADKD</sequence>
<accession>A0ABC8QXY1</accession>
<dbReference type="EMBL" id="CAUOFW020000814">
    <property type="protein sequence ID" value="CAK9137350.1"/>
    <property type="molecule type" value="Genomic_DNA"/>
</dbReference>
<protein>
    <submittedName>
        <fullName evidence="3">Uncharacterized protein</fullName>
    </submittedName>
</protein>
<organism evidence="3 4">
    <name type="scientific">Ilex paraguariensis</name>
    <name type="common">yerba mate</name>
    <dbReference type="NCBI Taxonomy" id="185542"/>
    <lineage>
        <taxon>Eukaryota</taxon>
        <taxon>Viridiplantae</taxon>
        <taxon>Streptophyta</taxon>
        <taxon>Embryophyta</taxon>
        <taxon>Tracheophyta</taxon>
        <taxon>Spermatophyta</taxon>
        <taxon>Magnoliopsida</taxon>
        <taxon>eudicotyledons</taxon>
        <taxon>Gunneridae</taxon>
        <taxon>Pentapetalae</taxon>
        <taxon>asterids</taxon>
        <taxon>campanulids</taxon>
        <taxon>Aquifoliales</taxon>
        <taxon>Aquifoliaceae</taxon>
        <taxon>Ilex</taxon>
    </lineage>
</organism>
<proteinExistence type="inferred from homology"/>
<dbReference type="InterPro" id="IPR008802">
    <property type="entry name" value="REF"/>
</dbReference>
<keyword evidence="2" id="KW-1133">Transmembrane helix</keyword>
<keyword evidence="2" id="KW-0812">Transmembrane</keyword>
<gene>
    <name evidence="3" type="ORF">ILEXP_LOCUS4374</name>
</gene>